<dbReference type="GO" id="GO:0004553">
    <property type="term" value="F:hydrolase activity, hydrolyzing O-glycosyl compounds"/>
    <property type="evidence" value="ECO:0007669"/>
    <property type="project" value="InterPro"/>
</dbReference>
<dbReference type="EC" id="2.4.1.207" evidence="8"/>
<keyword evidence="8" id="KW-0732">Signal</keyword>
<feature type="active site" description="Proton donor" evidence="7">
    <location>
        <position position="111"/>
    </location>
</feature>
<feature type="domain" description="GH16" evidence="9">
    <location>
        <begin position="20"/>
        <end position="221"/>
    </location>
</feature>
<dbReference type="GO" id="GO:0042546">
    <property type="term" value="P:cell wall biogenesis"/>
    <property type="evidence" value="ECO:0007669"/>
    <property type="project" value="InterPro"/>
</dbReference>
<keyword evidence="1 8" id="KW-0808">Transferase</keyword>
<dbReference type="Proteomes" id="UP000325081">
    <property type="component" value="Unassembled WGS sequence"/>
</dbReference>
<evidence type="ECO:0000256" key="7">
    <source>
        <dbReference type="PIRSR" id="PIRSR005604-1"/>
    </source>
</evidence>
<accession>A0A5A7QEC4</accession>
<keyword evidence="8" id="KW-0134">Cell wall</keyword>
<organism evidence="10 11">
    <name type="scientific">Striga asiatica</name>
    <name type="common">Asiatic witchweed</name>
    <name type="synonym">Buchnera asiatica</name>
    <dbReference type="NCBI Taxonomy" id="4170"/>
    <lineage>
        <taxon>Eukaryota</taxon>
        <taxon>Viridiplantae</taxon>
        <taxon>Streptophyta</taxon>
        <taxon>Embryophyta</taxon>
        <taxon>Tracheophyta</taxon>
        <taxon>Spermatophyta</taxon>
        <taxon>Magnoliopsida</taxon>
        <taxon>eudicotyledons</taxon>
        <taxon>Gunneridae</taxon>
        <taxon>Pentapetalae</taxon>
        <taxon>asterids</taxon>
        <taxon>lamiids</taxon>
        <taxon>Lamiales</taxon>
        <taxon>Orobanchaceae</taxon>
        <taxon>Buchnereae</taxon>
        <taxon>Striga</taxon>
    </lineage>
</organism>
<keyword evidence="8" id="KW-0961">Cell wall biogenesis/degradation</keyword>
<comment type="caution">
    <text evidence="10">The sequence shown here is derived from an EMBL/GenBank/DDBJ whole genome shotgun (WGS) entry which is preliminary data.</text>
</comment>
<evidence type="ECO:0000313" key="10">
    <source>
        <dbReference type="EMBL" id="GER43292.1"/>
    </source>
</evidence>
<dbReference type="PROSITE" id="PS51762">
    <property type="entry name" value="GH16_2"/>
    <property type="match status" value="1"/>
</dbReference>
<dbReference type="Pfam" id="PF06955">
    <property type="entry name" value="XET_C"/>
    <property type="match status" value="1"/>
</dbReference>
<protein>
    <recommendedName>
        <fullName evidence="8">Xyloglucan endotransglucosylase/hydrolase</fullName>
        <ecNumber evidence="8">2.4.1.207</ecNumber>
    </recommendedName>
</protein>
<comment type="subcellular location">
    <subcellularLocation>
        <location evidence="8">Secreted</location>
        <location evidence="8">Cell wall</location>
    </subcellularLocation>
    <subcellularLocation>
        <location evidence="8">Secreted</location>
        <location evidence="8">Extracellular space</location>
        <location evidence="8">Apoplast</location>
    </subcellularLocation>
</comment>
<dbReference type="GO" id="GO:0010411">
    <property type="term" value="P:xyloglucan metabolic process"/>
    <property type="evidence" value="ECO:0007669"/>
    <property type="project" value="InterPro"/>
</dbReference>
<name>A0A5A7QEC4_STRAF</name>
<dbReference type="InterPro" id="IPR010713">
    <property type="entry name" value="XET_C"/>
</dbReference>
<keyword evidence="3" id="KW-1015">Disulfide bond</keyword>
<dbReference type="GO" id="GO:0071555">
    <property type="term" value="P:cell wall organization"/>
    <property type="evidence" value="ECO:0007669"/>
    <property type="project" value="UniProtKB-KW"/>
</dbReference>
<evidence type="ECO:0000256" key="3">
    <source>
        <dbReference type="ARBA" id="ARBA00023157"/>
    </source>
</evidence>
<dbReference type="CDD" id="cd02176">
    <property type="entry name" value="GH16_XET"/>
    <property type="match status" value="1"/>
</dbReference>
<dbReference type="InterPro" id="IPR044791">
    <property type="entry name" value="Beta-glucanase/XTH"/>
</dbReference>
<keyword evidence="8" id="KW-0052">Apoplast</keyword>
<evidence type="ECO:0000313" key="11">
    <source>
        <dbReference type="Proteomes" id="UP000325081"/>
    </source>
</evidence>
<keyword evidence="4" id="KW-0325">Glycoprotein</keyword>
<dbReference type="InterPro" id="IPR016455">
    <property type="entry name" value="XTH"/>
</dbReference>
<keyword evidence="2 8" id="KW-0378">Hydrolase</keyword>
<keyword evidence="11" id="KW-1185">Reference proteome</keyword>
<evidence type="ECO:0000256" key="5">
    <source>
        <dbReference type="ARBA" id="ARBA00023295"/>
    </source>
</evidence>
<comment type="PTM">
    <text evidence="8">Contains at least one intrachain disulfide bond essential for its enzymatic activity.</text>
</comment>
<feature type="signal peptide" evidence="8">
    <location>
        <begin position="1"/>
        <end position="24"/>
    </location>
</feature>
<feature type="chain" id="PRO_5023008409" description="Xyloglucan endotransglucosylase/hydrolase" evidence="8">
    <location>
        <begin position="25"/>
        <end position="295"/>
    </location>
</feature>
<comment type="similarity">
    <text evidence="6">Belongs to the glycosyl hydrolase 16 family. XTH group 1 subfamily.</text>
</comment>
<keyword evidence="5 8" id="KW-0326">Glycosidase</keyword>
<sequence length="295" mass="33896">MNKFSELFILIATLLTVFIQGLSASVVSSGDYNNDFYVIWSPSHVNTSSDGKSRTLILDKNSGSGFASKDMFLFGQFDMQIKLIPGNSAGTVVAFYLSSENQTNRDEVDFEFLGNLAGKQYTLQTNVYTNGSDDREERINLWFDPTKDFHTYSILWNIHQIIFMVDWIPIRTFRNHADRGVPFPSLKPMMLVASIWNGESWATNGGKDKINWAYSPFLASFQNYKLDACTWKGSVRACSSVTPINWWNNGTFSSLTRAQRRLLKWVRINYLNYDYCQDNKRFNNSLPKECFLPPY</sequence>
<dbReference type="PIRSF" id="PIRSF005604">
    <property type="entry name" value="XET"/>
    <property type="match status" value="1"/>
</dbReference>
<dbReference type="Pfam" id="PF00722">
    <property type="entry name" value="Glyco_hydro_16"/>
    <property type="match status" value="1"/>
</dbReference>
<dbReference type="InterPro" id="IPR000757">
    <property type="entry name" value="Beta-glucanase-like"/>
</dbReference>
<feature type="active site" description="Nucleophile" evidence="7">
    <location>
        <position position="107"/>
    </location>
</feature>
<evidence type="ECO:0000256" key="8">
    <source>
        <dbReference type="RuleBase" id="RU361120"/>
    </source>
</evidence>
<evidence type="ECO:0000256" key="2">
    <source>
        <dbReference type="ARBA" id="ARBA00022801"/>
    </source>
</evidence>
<dbReference type="FunFam" id="2.60.120.200:FF:000025">
    <property type="entry name" value="Xyloglucan endotransglucosylase/hydrolase"/>
    <property type="match status" value="1"/>
</dbReference>
<proteinExistence type="inferred from homology"/>
<dbReference type="InterPro" id="IPR013320">
    <property type="entry name" value="ConA-like_dom_sf"/>
</dbReference>
<dbReference type="AlphaFoldDB" id="A0A5A7QEC4"/>
<evidence type="ECO:0000256" key="1">
    <source>
        <dbReference type="ARBA" id="ARBA00022679"/>
    </source>
</evidence>
<dbReference type="InterPro" id="IPR008263">
    <property type="entry name" value="GH16_AS"/>
</dbReference>
<reference evidence="11" key="1">
    <citation type="journal article" date="2019" name="Curr. Biol.">
        <title>Genome Sequence of Striga asiatica Provides Insight into the Evolution of Plant Parasitism.</title>
        <authorList>
            <person name="Yoshida S."/>
            <person name="Kim S."/>
            <person name="Wafula E.K."/>
            <person name="Tanskanen J."/>
            <person name="Kim Y.M."/>
            <person name="Honaas L."/>
            <person name="Yang Z."/>
            <person name="Spallek T."/>
            <person name="Conn C.E."/>
            <person name="Ichihashi Y."/>
            <person name="Cheong K."/>
            <person name="Cui S."/>
            <person name="Der J.P."/>
            <person name="Gundlach H."/>
            <person name="Jiao Y."/>
            <person name="Hori C."/>
            <person name="Ishida J.K."/>
            <person name="Kasahara H."/>
            <person name="Kiba T."/>
            <person name="Kim M.S."/>
            <person name="Koo N."/>
            <person name="Laohavisit A."/>
            <person name="Lee Y.H."/>
            <person name="Lumba S."/>
            <person name="McCourt P."/>
            <person name="Mortimer J.C."/>
            <person name="Mutuku J.M."/>
            <person name="Nomura T."/>
            <person name="Sasaki-Sekimoto Y."/>
            <person name="Seto Y."/>
            <person name="Wang Y."/>
            <person name="Wakatake T."/>
            <person name="Sakakibara H."/>
            <person name="Demura T."/>
            <person name="Yamaguchi S."/>
            <person name="Yoneyama K."/>
            <person name="Manabe R.I."/>
            <person name="Nelson D.C."/>
            <person name="Schulman A.H."/>
            <person name="Timko M.P."/>
            <person name="dePamphilis C.W."/>
            <person name="Choi D."/>
            <person name="Shirasu K."/>
        </authorList>
    </citation>
    <scope>NUCLEOTIDE SEQUENCE [LARGE SCALE GENOMIC DNA]</scope>
    <source>
        <strain evidence="11">cv. UVA1</strain>
    </source>
</reference>
<dbReference type="Gene3D" id="2.60.120.200">
    <property type="match status" value="1"/>
</dbReference>
<dbReference type="EMBL" id="BKCP01006538">
    <property type="protein sequence ID" value="GER43292.1"/>
    <property type="molecule type" value="Genomic_DNA"/>
</dbReference>
<dbReference type="PROSITE" id="PS01034">
    <property type="entry name" value="GH16_1"/>
    <property type="match status" value="1"/>
</dbReference>
<gene>
    <name evidence="10" type="ORF">STAS_20132</name>
</gene>
<dbReference type="OrthoDB" id="4781at2759"/>
<dbReference type="PANTHER" id="PTHR31062">
    <property type="entry name" value="XYLOGLUCAN ENDOTRANSGLUCOSYLASE/HYDROLASE PROTEIN 8-RELATED"/>
    <property type="match status" value="1"/>
</dbReference>
<evidence type="ECO:0000256" key="6">
    <source>
        <dbReference type="ARBA" id="ARBA00038488"/>
    </source>
</evidence>
<dbReference type="GO" id="GO:0016762">
    <property type="term" value="F:xyloglucan:xyloglucosyl transferase activity"/>
    <property type="evidence" value="ECO:0007669"/>
    <property type="project" value="UniProtKB-EC"/>
</dbReference>
<evidence type="ECO:0000259" key="9">
    <source>
        <dbReference type="PROSITE" id="PS51762"/>
    </source>
</evidence>
<comment type="function">
    <text evidence="8">Catalyzes xyloglucan endohydrolysis (XEH) and/or endotransglycosylation (XET). Cleaves and religates xyloglucan polymers, an essential constituent of the primary cell wall, and thereby participates in cell wall construction of growing tissues.</text>
</comment>
<dbReference type="GO" id="GO:0048046">
    <property type="term" value="C:apoplast"/>
    <property type="evidence" value="ECO:0007669"/>
    <property type="project" value="UniProtKB-SubCell"/>
</dbReference>
<evidence type="ECO:0000256" key="4">
    <source>
        <dbReference type="ARBA" id="ARBA00023180"/>
    </source>
</evidence>
<dbReference type="SUPFAM" id="SSF49899">
    <property type="entry name" value="Concanavalin A-like lectins/glucanases"/>
    <property type="match status" value="1"/>
</dbReference>
<keyword evidence="8" id="KW-0964">Secreted</keyword>